<gene>
    <name evidence="2" type="ORF">OHA91_00225</name>
    <name evidence="3" type="ORF">OHA91_39030</name>
</gene>
<evidence type="ECO:0000313" key="4">
    <source>
        <dbReference type="Proteomes" id="UP001432312"/>
    </source>
</evidence>
<evidence type="ECO:0000256" key="1">
    <source>
        <dbReference type="SAM" id="MobiDB-lite"/>
    </source>
</evidence>
<dbReference type="EMBL" id="CP108036">
    <property type="protein sequence ID" value="WUN83970.1"/>
    <property type="molecule type" value="Genomic_DNA"/>
</dbReference>
<feature type="compositionally biased region" description="Basic residues" evidence="1">
    <location>
        <begin position="117"/>
        <end position="142"/>
    </location>
</feature>
<reference evidence="2" key="1">
    <citation type="submission" date="2022-10" db="EMBL/GenBank/DDBJ databases">
        <title>The complete genomes of actinobacterial strains from the NBC collection.</title>
        <authorList>
            <person name="Joergensen T.S."/>
            <person name="Alvarez Arevalo M."/>
            <person name="Sterndorff E.B."/>
            <person name="Faurdal D."/>
            <person name="Vuksanovic O."/>
            <person name="Mourched A.-S."/>
            <person name="Charusanti P."/>
            <person name="Shaw S."/>
            <person name="Blin K."/>
            <person name="Weber T."/>
        </authorList>
    </citation>
    <scope>NUCLEOTIDE SEQUENCE</scope>
    <source>
        <strain evidence="2">NBC_00303</strain>
    </source>
</reference>
<name>A0ABZ1Q355_9ACTN</name>
<feature type="compositionally biased region" description="Basic and acidic residues" evidence="1">
    <location>
        <begin position="107"/>
        <end position="116"/>
    </location>
</feature>
<dbReference type="GeneID" id="95502178"/>
<keyword evidence="4" id="KW-1185">Reference proteome</keyword>
<organism evidence="2 4">
    <name type="scientific">Streptomyces erythrochromogenes</name>
    <dbReference type="NCBI Taxonomy" id="285574"/>
    <lineage>
        <taxon>Bacteria</taxon>
        <taxon>Bacillati</taxon>
        <taxon>Actinomycetota</taxon>
        <taxon>Actinomycetes</taxon>
        <taxon>Kitasatosporales</taxon>
        <taxon>Streptomycetaceae</taxon>
        <taxon>Streptomyces</taxon>
    </lineage>
</organism>
<evidence type="ECO:0000313" key="2">
    <source>
        <dbReference type="EMBL" id="WUN77063.1"/>
    </source>
</evidence>
<evidence type="ECO:0000313" key="3">
    <source>
        <dbReference type="EMBL" id="WUN83970.1"/>
    </source>
</evidence>
<dbReference type="EMBL" id="CP108036">
    <property type="protein sequence ID" value="WUN77063.1"/>
    <property type="molecule type" value="Genomic_DNA"/>
</dbReference>
<dbReference type="RefSeq" id="WP_328738236.1">
    <property type="nucleotide sequence ID" value="NZ_CP108036.1"/>
</dbReference>
<protein>
    <submittedName>
        <fullName evidence="2">Uncharacterized protein</fullName>
    </submittedName>
</protein>
<proteinExistence type="predicted"/>
<accession>A0ABZ1Q355</accession>
<sequence length="142" mass="15700">MGSPWLDPTFAVALKNKGLPVPEIAKKLVIKTGKNAGKSPSVASLYRALAEAEEATADDGLPMRPTPVRIRRPGDPLTAEEIDLRDASRPSTTRTRRSAADPMIVLTDDRCTDVPRGRTRNRPRGLPHAGRRMRTTRRPRTR</sequence>
<feature type="region of interest" description="Disordered" evidence="1">
    <location>
        <begin position="57"/>
        <end position="142"/>
    </location>
</feature>
<dbReference type="Proteomes" id="UP001432312">
    <property type="component" value="Chromosome"/>
</dbReference>